<dbReference type="EMBL" id="BIFH01000022">
    <property type="protein sequence ID" value="GCD97083.1"/>
    <property type="molecule type" value="Genomic_DNA"/>
</dbReference>
<organism evidence="1 2">
    <name type="scientific">Embleya hyalina</name>
    <dbReference type="NCBI Taxonomy" id="516124"/>
    <lineage>
        <taxon>Bacteria</taxon>
        <taxon>Bacillati</taxon>
        <taxon>Actinomycetota</taxon>
        <taxon>Actinomycetes</taxon>
        <taxon>Kitasatosporales</taxon>
        <taxon>Streptomycetaceae</taxon>
        <taxon>Embleya</taxon>
    </lineage>
</organism>
<proteinExistence type="predicted"/>
<dbReference type="AlphaFoldDB" id="A0A401YR57"/>
<accession>A0A401YR57</accession>
<name>A0A401YR57_9ACTN</name>
<dbReference type="OrthoDB" id="1148327at2"/>
<comment type="caution">
    <text evidence="1">The sequence shown here is derived from an EMBL/GenBank/DDBJ whole genome shotgun (WGS) entry which is preliminary data.</text>
</comment>
<sequence length="189" mass="21983">MTERTTFQTHLRQTTTSILEDIPGHVRREIYVLGFGIWRIDTDQRRPCVDIGYNTETQYQKEMRPEFDPGEVRWHYAYWILDGFNRLGNVPEDPLGGPLFEEEARNLGIWYDGEFDPDRDLEDESLLLSHFCDAVIDLARYLHASGTIERIFGRPLPVVVFDMESPGWEEEATTAANPAELIEDYLARE</sequence>
<evidence type="ECO:0000313" key="2">
    <source>
        <dbReference type="Proteomes" id="UP000286931"/>
    </source>
</evidence>
<evidence type="ECO:0000313" key="1">
    <source>
        <dbReference type="EMBL" id="GCD97083.1"/>
    </source>
</evidence>
<gene>
    <name evidence="1" type="ORF">EHYA_04770</name>
</gene>
<protein>
    <submittedName>
        <fullName evidence="1">Uncharacterized protein</fullName>
    </submittedName>
</protein>
<keyword evidence="2" id="KW-1185">Reference proteome</keyword>
<reference evidence="1 2" key="1">
    <citation type="submission" date="2018-12" db="EMBL/GenBank/DDBJ databases">
        <title>Draft genome sequence of Embleya hyalina NBRC 13850T.</title>
        <authorList>
            <person name="Komaki H."/>
            <person name="Hosoyama A."/>
            <person name="Kimura A."/>
            <person name="Ichikawa N."/>
            <person name="Tamura T."/>
        </authorList>
    </citation>
    <scope>NUCLEOTIDE SEQUENCE [LARGE SCALE GENOMIC DNA]</scope>
    <source>
        <strain evidence="1 2">NBRC 13850</strain>
    </source>
</reference>
<dbReference type="Proteomes" id="UP000286931">
    <property type="component" value="Unassembled WGS sequence"/>
</dbReference>
<dbReference type="RefSeq" id="WP_126639091.1">
    <property type="nucleotide sequence ID" value="NZ_BIFH01000022.1"/>
</dbReference>